<evidence type="ECO:0000313" key="1">
    <source>
        <dbReference type="EMBL" id="MBC6499031.1"/>
    </source>
</evidence>
<sequence length="130" mass="15016">MPLMKIDMIKGRNQEVITKILDISYQVMLEAFGAPEGDRYQIVSQHEEYEMQILDTGLGITRTNQVLVFSLVTRFRTVDQKQIFYRNLVAQLNEELGIRSEDIMINLVVNQDADWSFFDGEAQFLTGALH</sequence>
<protein>
    <submittedName>
        <fullName evidence="1">Tautomerase family protein</fullName>
    </submittedName>
</protein>
<dbReference type="AlphaFoldDB" id="A0A923NHE2"/>
<proteinExistence type="predicted"/>
<dbReference type="SUPFAM" id="SSF55331">
    <property type="entry name" value="Tautomerase/MIF"/>
    <property type="match status" value="1"/>
</dbReference>
<name>A0A923NHE2_WEICO</name>
<dbReference type="Gene3D" id="3.30.429.10">
    <property type="entry name" value="Macrophage Migration Inhibitory Factor"/>
    <property type="match status" value="1"/>
</dbReference>
<dbReference type="PANTHER" id="PTHR38460">
    <property type="entry name" value="TAUTOMERASE YOLI-RELATED"/>
    <property type="match status" value="1"/>
</dbReference>
<gene>
    <name evidence="1" type="ORF">H7R52_10195</name>
</gene>
<comment type="caution">
    <text evidence="1">The sequence shown here is derived from an EMBL/GenBank/DDBJ whole genome shotgun (WGS) entry which is preliminary data.</text>
</comment>
<accession>A0A923NHE2</accession>
<reference evidence="1" key="1">
    <citation type="submission" date="2020-08" db="EMBL/GenBank/DDBJ databases">
        <title>Complete genome sequence of Weissella confusa strain FS54 provides insights into metabolic potential.</title>
        <authorList>
            <person name="Fhoula I."/>
            <person name="Najjari A."/>
            <person name="Lekired A."/>
            <person name="Bessrour-Aouam N."/>
            <person name="Jaballah S."/>
            <person name="Klibi N."/>
            <person name="Ouzari H.-I."/>
        </authorList>
    </citation>
    <scope>NUCLEOTIDE SEQUENCE</scope>
    <source>
        <strain evidence="1">FS54</strain>
    </source>
</reference>
<dbReference type="Proteomes" id="UP000650485">
    <property type="component" value="Unassembled WGS sequence"/>
</dbReference>
<dbReference type="InterPro" id="IPR014347">
    <property type="entry name" value="Tautomerase/MIF_sf"/>
</dbReference>
<dbReference type="Pfam" id="PF14552">
    <property type="entry name" value="Tautomerase_2"/>
    <property type="match status" value="1"/>
</dbReference>
<dbReference type="EMBL" id="JACSZT010000008">
    <property type="protein sequence ID" value="MBC6499031.1"/>
    <property type="molecule type" value="Genomic_DNA"/>
</dbReference>
<dbReference type="PANTHER" id="PTHR38460:SF1">
    <property type="entry name" value="TAUTOMERASE YOLI-RELATED"/>
    <property type="match status" value="1"/>
</dbReference>
<organism evidence="1 2">
    <name type="scientific">Weissella confusa</name>
    <name type="common">Lactobacillus confusus</name>
    <dbReference type="NCBI Taxonomy" id="1583"/>
    <lineage>
        <taxon>Bacteria</taxon>
        <taxon>Bacillati</taxon>
        <taxon>Bacillota</taxon>
        <taxon>Bacilli</taxon>
        <taxon>Lactobacillales</taxon>
        <taxon>Lactobacillaceae</taxon>
        <taxon>Weissella</taxon>
    </lineage>
</organism>
<dbReference type="InterPro" id="IPR037479">
    <property type="entry name" value="Tauto_MSAD"/>
</dbReference>
<evidence type="ECO:0000313" key="2">
    <source>
        <dbReference type="Proteomes" id="UP000650485"/>
    </source>
</evidence>
<dbReference type="RefSeq" id="WP_182092477.1">
    <property type="nucleotide sequence ID" value="NZ_CP110106.1"/>
</dbReference>